<keyword evidence="2" id="KW-1185">Reference proteome</keyword>
<reference evidence="1 2" key="1">
    <citation type="submission" date="2024-01" db="EMBL/GenBank/DDBJ databases">
        <title>A draft genome for a cacao thread blight-causing isolate of Paramarasmius palmivorus.</title>
        <authorList>
            <person name="Baruah I.K."/>
            <person name="Bukari Y."/>
            <person name="Amoako-Attah I."/>
            <person name="Meinhardt L.W."/>
            <person name="Bailey B.A."/>
            <person name="Cohen S.P."/>
        </authorList>
    </citation>
    <scope>NUCLEOTIDE SEQUENCE [LARGE SCALE GENOMIC DNA]</scope>
    <source>
        <strain evidence="1 2">GH-12</strain>
    </source>
</reference>
<evidence type="ECO:0000313" key="1">
    <source>
        <dbReference type="EMBL" id="KAK7037452.1"/>
    </source>
</evidence>
<accession>A0AAW0CEJ5</accession>
<dbReference type="AlphaFoldDB" id="A0AAW0CEJ5"/>
<evidence type="ECO:0000313" key="2">
    <source>
        <dbReference type="Proteomes" id="UP001383192"/>
    </source>
</evidence>
<dbReference type="Proteomes" id="UP001383192">
    <property type="component" value="Unassembled WGS sequence"/>
</dbReference>
<gene>
    <name evidence="1" type="ORF">VNI00_010944</name>
</gene>
<protein>
    <submittedName>
        <fullName evidence="1">Uncharacterized protein</fullName>
    </submittedName>
</protein>
<feature type="non-terminal residue" evidence="1">
    <location>
        <position position="124"/>
    </location>
</feature>
<dbReference type="EMBL" id="JAYKXP010000046">
    <property type="protein sequence ID" value="KAK7037452.1"/>
    <property type="molecule type" value="Genomic_DNA"/>
</dbReference>
<sequence length="124" mass="14617">MSLHNCSQVTITGGVLNQVNGDQYNTSVVHVNHQMHVERTEYDEFEYVNRGRIITLKNIHTDDLSKAWEGEWKDGQFVRKPTRSTQRTICTVEVHPDRHAKYTAVFYEGKDAHIFWEEDFKRYS</sequence>
<name>A0AAW0CEJ5_9AGAR</name>
<proteinExistence type="predicted"/>
<comment type="caution">
    <text evidence="1">The sequence shown here is derived from an EMBL/GenBank/DDBJ whole genome shotgun (WGS) entry which is preliminary data.</text>
</comment>
<organism evidence="1 2">
    <name type="scientific">Paramarasmius palmivorus</name>
    <dbReference type="NCBI Taxonomy" id="297713"/>
    <lineage>
        <taxon>Eukaryota</taxon>
        <taxon>Fungi</taxon>
        <taxon>Dikarya</taxon>
        <taxon>Basidiomycota</taxon>
        <taxon>Agaricomycotina</taxon>
        <taxon>Agaricomycetes</taxon>
        <taxon>Agaricomycetidae</taxon>
        <taxon>Agaricales</taxon>
        <taxon>Marasmiineae</taxon>
        <taxon>Marasmiaceae</taxon>
        <taxon>Paramarasmius</taxon>
    </lineage>
</organism>